<reference evidence="1" key="1">
    <citation type="submission" date="2024-09" db="EMBL/GenBank/DDBJ databases">
        <authorList>
            <person name="Liu J."/>
        </authorList>
    </citation>
    <scope>NUCLEOTIDE SEQUENCE</scope>
    <source>
        <strain evidence="1">NBU2967</strain>
    </source>
</reference>
<organism evidence="1 2">
    <name type="scientific">Meishania litoralis</name>
    <dbReference type="NCBI Taxonomy" id="3434685"/>
    <lineage>
        <taxon>Bacteria</taxon>
        <taxon>Pseudomonadati</taxon>
        <taxon>Bacteroidota</taxon>
        <taxon>Flavobacteriia</taxon>
        <taxon>Flavobacteriales</taxon>
        <taxon>Flavobacteriaceae</taxon>
        <taxon>Meishania</taxon>
    </lineage>
</organism>
<protein>
    <submittedName>
        <fullName evidence="1">Isochorismate synthase</fullName>
        <ecNumber evidence="1">5.4.4.2</ecNumber>
    </submittedName>
</protein>
<dbReference type="Proteomes" id="UP001595191">
    <property type="component" value="Unassembled WGS sequence"/>
</dbReference>
<gene>
    <name evidence="1" type="ORF">ACEZ3G_11580</name>
</gene>
<evidence type="ECO:0000313" key="2">
    <source>
        <dbReference type="Proteomes" id="UP001595191"/>
    </source>
</evidence>
<dbReference type="EMBL" id="JBHFPV010000002">
    <property type="protein sequence ID" value="MFH6604121.1"/>
    <property type="molecule type" value="Genomic_DNA"/>
</dbReference>
<evidence type="ECO:0000313" key="1">
    <source>
        <dbReference type="EMBL" id="MFH6604121.1"/>
    </source>
</evidence>
<sequence length="346" mass="39122">MTPDFLSAIAQQLSKQLPFVVYRKPKASFISAIFQADPKLNTIRDFSETGFVFAPFDADNPSYFIKTDTILKDPTHYETAPIAYKKVENIDSEDKTSYIKLVQKAITETNKGTFEKVVLSRSIVFKCAVKPLEILQSLIHRYENALCYLWYHPKVGMWMGATPEKLLHAEGNRLTTMSLAGTQKYNGENTPTWGEKERKEQQLVTEYIAAALKEQVNNLEISETETVRAGNLRHLRTKLSGTMNHNLASVIKVLHPTPAVCGMPLAATKKFVMENEGYERKFYTGYLGELNFKKESDLFVNLRCMEFSGGFATIYVGGGITKDSVPQNEWEETVAKSRTMLDVLLN</sequence>
<proteinExistence type="predicted"/>
<dbReference type="EC" id="5.4.4.2" evidence="1"/>
<accession>A0ACC7LLJ8</accession>
<keyword evidence="1" id="KW-0413">Isomerase</keyword>
<keyword evidence="2" id="KW-1185">Reference proteome</keyword>
<comment type="caution">
    <text evidence="1">The sequence shown here is derived from an EMBL/GenBank/DDBJ whole genome shotgun (WGS) entry which is preliminary data.</text>
</comment>
<name>A0ACC7LLJ8_9FLAO</name>